<feature type="compositionally biased region" description="Polar residues" evidence="1">
    <location>
        <begin position="378"/>
        <end position="389"/>
    </location>
</feature>
<dbReference type="EMBL" id="FR824091">
    <property type="protein sequence ID" value="CCA18141.1"/>
    <property type="molecule type" value="Genomic_DNA"/>
</dbReference>
<protein>
    <submittedName>
        <fullName evidence="2">AlNc14C46G3696 protein</fullName>
    </submittedName>
</protein>
<evidence type="ECO:0000313" key="2">
    <source>
        <dbReference type="EMBL" id="CCA18141.1"/>
    </source>
</evidence>
<gene>
    <name evidence="2" type="primary">AlNc14C46G3696</name>
    <name evidence="2" type="ORF">ALNC14_042840</name>
</gene>
<proteinExistence type="predicted"/>
<accession>F0WAH0</accession>
<dbReference type="AlphaFoldDB" id="F0WAH0"/>
<sequence length="640" mass="70638">MSTVIIDQSDANREIGTPISPVAISANQPDAMELATPQPGAATSTLVHAATEPSPRPTLDDILKGHEEIRKDKASKKAAFTVEMPKLLAADLRAIEMLFAEGRPSWEVLSVHLDAAKPFDIPTATFPMVLETGRAFVRIPPAHILQSFARDHDNEILKGLLQEEKIGPHSKVARGYLRVLVTGEAVCQQLAHESITILGNQYTFWEYDILGTRYFLDVFGLGPDIHTNSIAFTEQSDVDLESLISVSILPNTTGRFEKSASKSLRMCQRSPYCLLLPVKTPKPHQQTAKPTSTLASNARMKYNRAETPAKTPFKVPLPSTTGTGTDGTRGTAPSESTDGNKDVPMEASTEQSTPPREETVLPQAPQKDGTPSKKLASVQGSQSWTTARSGTKRNRSIEHFKSLVSKAPPRQLKDVEYKKVDVTTKTAFGKRYHIVPSRIETPNTVATSKEAAHFMRKNHTKIEKDDRPTRVGEMVDLFIEDIKTATLPIAMDQLLRADVHVKKAASHVASTSNGEGIIKFAFKYPISLHGVLHTCMRDNNPDITNVARVHMLNRVPAAYDPSSNNTFSQKWSKRFGGKVPSKRQNLFDSVVHWWGGSPTLEELQRATHALAFFELMMLCTAPTLFCNDHCIQYLTGHPVI</sequence>
<evidence type="ECO:0000256" key="1">
    <source>
        <dbReference type="SAM" id="MobiDB-lite"/>
    </source>
</evidence>
<name>F0WAH0_9STRA</name>
<organism evidence="2">
    <name type="scientific">Albugo laibachii Nc14</name>
    <dbReference type="NCBI Taxonomy" id="890382"/>
    <lineage>
        <taxon>Eukaryota</taxon>
        <taxon>Sar</taxon>
        <taxon>Stramenopiles</taxon>
        <taxon>Oomycota</taxon>
        <taxon>Peronosporomycetes</taxon>
        <taxon>Albuginales</taxon>
        <taxon>Albuginaceae</taxon>
        <taxon>Albugo</taxon>
    </lineage>
</organism>
<feature type="region of interest" description="Disordered" evidence="1">
    <location>
        <begin position="278"/>
        <end position="394"/>
    </location>
</feature>
<reference evidence="2" key="2">
    <citation type="submission" date="2011-02" db="EMBL/GenBank/DDBJ databases">
        <authorList>
            <person name="MacLean D."/>
        </authorList>
    </citation>
    <scope>NUCLEOTIDE SEQUENCE</scope>
</reference>
<feature type="compositionally biased region" description="Polar residues" evidence="1">
    <location>
        <begin position="283"/>
        <end position="296"/>
    </location>
</feature>
<feature type="compositionally biased region" description="Low complexity" evidence="1">
    <location>
        <begin position="320"/>
        <end position="331"/>
    </location>
</feature>
<dbReference type="HOGENOM" id="CLU_015874_0_0_1"/>
<reference evidence="2" key="1">
    <citation type="journal article" date="2011" name="PLoS Biol.">
        <title>Gene gain and loss during evolution of obligate parasitism in the white rust pathogen of Arabidopsis thaliana.</title>
        <authorList>
            <person name="Kemen E."/>
            <person name="Gardiner A."/>
            <person name="Schultz-Larsen T."/>
            <person name="Kemen A.C."/>
            <person name="Balmuth A.L."/>
            <person name="Robert-Seilaniantz A."/>
            <person name="Bailey K."/>
            <person name="Holub E."/>
            <person name="Studholme D.J."/>
            <person name="Maclean D."/>
            <person name="Jones J.D."/>
        </authorList>
    </citation>
    <scope>NUCLEOTIDE SEQUENCE</scope>
</reference>